<gene>
    <name evidence="6" type="ORF">GCM10009799_45650</name>
</gene>
<dbReference type="Pfam" id="PF01012">
    <property type="entry name" value="ETF"/>
    <property type="match status" value="1"/>
</dbReference>
<dbReference type="InterPro" id="IPR030982">
    <property type="entry name" value="Mft_EtfB"/>
</dbReference>
<proteinExistence type="predicted"/>
<evidence type="ECO:0000256" key="4">
    <source>
        <dbReference type="ARBA" id="ARBA00042002"/>
    </source>
</evidence>
<organism evidence="6 7">
    <name type="scientific">Nocardiopsis rhodophaea</name>
    <dbReference type="NCBI Taxonomy" id="280238"/>
    <lineage>
        <taxon>Bacteria</taxon>
        <taxon>Bacillati</taxon>
        <taxon>Actinomycetota</taxon>
        <taxon>Actinomycetes</taxon>
        <taxon>Streptosporangiales</taxon>
        <taxon>Nocardiopsidaceae</taxon>
        <taxon>Nocardiopsis</taxon>
    </lineage>
</organism>
<dbReference type="PANTHER" id="PTHR21294">
    <property type="entry name" value="ELECTRON TRANSFER FLAVOPROTEIN BETA-SUBUNIT"/>
    <property type="match status" value="1"/>
</dbReference>
<dbReference type="InterPro" id="IPR014730">
    <property type="entry name" value="ETF_a/b_N"/>
</dbReference>
<accession>A0ABN2TM25</accession>
<evidence type="ECO:0000256" key="2">
    <source>
        <dbReference type="ARBA" id="ARBA00011355"/>
    </source>
</evidence>
<comment type="cofactor">
    <cofactor evidence="1">
        <name>FAD</name>
        <dbReference type="ChEBI" id="CHEBI:57692"/>
    </cofactor>
</comment>
<dbReference type="InterPro" id="IPR014729">
    <property type="entry name" value="Rossmann-like_a/b/a_fold"/>
</dbReference>
<reference evidence="6 7" key="1">
    <citation type="journal article" date="2019" name="Int. J. Syst. Evol. Microbiol.">
        <title>The Global Catalogue of Microorganisms (GCM) 10K type strain sequencing project: providing services to taxonomists for standard genome sequencing and annotation.</title>
        <authorList>
            <consortium name="The Broad Institute Genomics Platform"/>
            <consortium name="The Broad Institute Genome Sequencing Center for Infectious Disease"/>
            <person name="Wu L."/>
            <person name="Ma J."/>
        </authorList>
    </citation>
    <scope>NUCLEOTIDE SEQUENCE [LARGE SCALE GENOMIC DNA]</scope>
    <source>
        <strain evidence="6 7">JCM 15313</strain>
    </source>
</reference>
<dbReference type="SUPFAM" id="SSF52402">
    <property type="entry name" value="Adenine nucleotide alpha hydrolases-like"/>
    <property type="match status" value="1"/>
</dbReference>
<dbReference type="Gene3D" id="3.40.50.620">
    <property type="entry name" value="HUPs"/>
    <property type="match status" value="1"/>
</dbReference>
<dbReference type="PANTHER" id="PTHR21294:SF17">
    <property type="entry name" value="PROTEIN FIXA"/>
    <property type="match status" value="1"/>
</dbReference>
<evidence type="ECO:0000313" key="6">
    <source>
        <dbReference type="EMBL" id="GAA2012179.1"/>
    </source>
</evidence>
<sequence>MSAPTAAAARARRRDAEGPLVVACVRPVDPHPRVDALTGRVGPDARCAELPPGEAAAVEHALRAAEAWSGRILVVSAGPAEVEPVLRDISALGIAVLRVHDADQDPAPAAGAGERAAAAGIAQDEQALAAVLAAAITHSAGEPPALVLCGAGSPHRGTGALPALLAHELGAAQALGLVRLEARAPAGAAAALVGERRLDGGRRELLHIPLPAVCSVEAGGVRLRRASLAGALAAARAPVRWTAPAPLRRPGLRVRGVRAYRPRTRHVAPPPGDTAHERLLALTNAAQDRDPPTVLGPLEAEQAAEELLAFLRRHGYR</sequence>
<evidence type="ECO:0000256" key="1">
    <source>
        <dbReference type="ARBA" id="ARBA00001974"/>
    </source>
</evidence>
<dbReference type="EMBL" id="BAAAPC010000024">
    <property type="protein sequence ID" value="GAA2012179.1"/>
    <property type="molecule type" value="Genomic_DNA"/>
</dbReference>
<comment type="function">
    <text evidence="3">The electron transfer flavoprotein serves as a specific electron acceptor for other dehydrogenases. It transfers the electrons to the main respiratory chain via ETF-ubiquinone oxidoreductase (ETF dehydrogenase).</text>
</comment>
<comment type="caution">
    <text evidence="6">The sequence shown here is derived from an EMBL/GenBank/DDBJ whole genome shotgun (WGS) entry which is preliminary data.</text>
</comment>
<evidence type="ECO:0000313" key="7">
    <source>
        <dbReference type="Proteomes" id="UP001501585"/>
    </source>
</evidence>
<feature type="domain" description="Electron transfer flavoprotein alpha/beta-subunit N-terminal" evidence="5">
    <location>
        <begin position="49"/>
        <end position="240"/>
    </location>
</feature>
<dbReference type="Proteomes" id="UP001501585">
    <property type="component" value="Unassembled WGS sequence"/>
</dbReference>
<comment type="subunit">
    <text evidence="2">Heterodimer of an alpha and a beta subunit.</text>
</comment>
<dbReference type="RefSeq" id="WP_344109700.1">
    <property type="nucleotide sequence ID" value="NZ_BAAAPC010000024.1"/>
</dbReference>
<name>A0ABN2TM25_9ACTN</name>
<dbReference type="NCBIfam" id="TIGR04503">
    <property type="entry name" value="mft_etfB"/>
    <property type="match status" value="1"/>
</dbReference>
<protein>
    <recommendedName>
        <fullName evidence="4">Electron transfer flavoprotein small subunit</fullName>
    </recommendedName>
</protein>
<dbReference type="InterPro" id="IPR012255">
    <property type="entry name" value="ETF_b"/>
</dbReference>
<evidence type="ECO:0000256" key="3">
    <source>
        <dbReference type="ARBA" id="ARBA00025649"/>
    </source>
</evidence>
<keyword evidence="7" id="KW-1185">Reference proteome</keyword>
<evidence type="ECO:0000259" key="5">
    <source>
        <dbReference type="Pfam" id="PF01012"/>
    </source>
</evidence>